<proteinExistence type="predicted"/>
<evidence type="ECO:0000313" key="3">
    <source>
        <dbReference type="EMBL" id="GLI38603.1"/>
    </source>
</evidence>
<evidence type="ECO:0000259" key="2">
    <source>
        <dbReference type="Pfam" id="PF12849"/>
    </source>
</evidence>
<dbReference type="Gene3D" id="3.40.190.10">
    <property type="entry name" value="Periplasmic binding protein-like II"/>
    <property type="match status" value="2"/>
</dbReference>
<dbReference type="InterPro" id="IPR024370">
    <property type="entry name" value="PBP_domain"/>
</dbReference>
<evidence type="ECO:0000313" key="4">
    <source>
        <dbReference type="Proteomes" id="UP001144352"/>
    </source>
</evidence>
<dbReference type="PANTHER" id="PTHR30570">
    <property type="entry name" value="PERIPLASMIC PHOSPHATE BINDING COMPONENT OF PHOSPHATE ABC TRANSPORTER"/>
    <property type="match status" value="1"/>
</dbReference>
<dbReference type="PANTHER" id="PTHR30570:SF1">
    <property type="entry name" value="PHOSPHATE-BINDING PROTEIN PSTS"/>
    <property type="match status" value="1"/>
</dbReference>
<comment type="caution">
    <text evidence="3">The sequence shown here is derived from an EMBL/GenBank/DDBJ whole genome shotgun (WGS) entry which is preliminary data.</text>
</comment>
<dbReference type="Pfam" id="PF12849">
    <property type="entry name" value="PBP_like_2"/>
    <property type="match status" value="1"/>
</dbReference>
<name>A0A9W6G1F5_9BACT</name>
<keyword evidence="4" id="KW-1185">Reference proteome</keyword>
<feature type="domain" description="PBP" evidence="2">
    <location>
        <begin position="28"/>
        <end position="174"/>
    </location>
</feature>
<evidence type="ECO:0000256" key="1">
    <source>
        <dbReference type="ARBA" id="ARBA00022729"/>
    </source>
</evidence>
<dbReference type="EMBL" id="BSDS01000001">
    <property type="protein sequence ID" value="GLI38603.1"/>
    <property type="molecule type" value="Genomic_DNA"/>
</dbReference>
<organism evidence="3 4">
    <name type="scientific">Geobacter hydrogenophilus</name>
    <dbReference type="NCBI Taxonomy" id="40983"/>
    <lineage>
        <taxon>Bacteria</taxon>
        <taxon>Pseudomonadati</taxon>
        <taxon>Thermodesulfobacteriota</taxon>
        <taxon>Desulfuromonadia</taxon>
        <taxon>Geobacterales</taxon>
        <taxon>Geobacteraceae</taxon>
        <taxon>Geobacter</taxon>
    </lineage>
</organism>
<dbReference type="InterPro" id="IPR050811">
    <property type="entry name" value="Phosphate_ABC_transporter"/>
</dbReference>
<dbReference type="Proteomes" id="UP001144352">
    <property type="component" value="Unassembled WGS sequence"/>
</dbReference>
<gene>
    <name evidence="3" type="ORF">GHYDROH2_21040</name>
</gene>
<dbReference type="SUPFAM" id="SSF53850">
    <property type="entry name" value="Periplasmic binding protein-like II"/>
    <property type="match status" value="1"/>
</dbReference>
<dbReference type="AlphaFoldDB" id="A0A9W6G1F5"/>
<protein>
    <submittedName>
        <fullName evidence="3">Phosphate-binding protein</fullName>
    </submittedName>
</protein>
<reference evidence="3" key="1">
    <citation type="submission" date="2022-12" db="EMBL/GenBank/DDBJ databases">
        <title>Reference genome sequencing for broad-spectrum identification of bacterial and archaeal isolates by mass spectrometry.</title>
        <authorList>
            <person name="Sekiguchi Y."/>
            <person name="Tourlousse D.M."/>
        </authorList>
    </citation>
    <scope>NUCLEOTIDE SEQUENCE</scope>
    <source>
        <strain evidence="3">H2</strain>
    </source>
</reference>
<keyword evidence="1" id="KW-0732">Signal</keyword>
<accession>A0A9W6G1F5</accession>
<dbReference type="RefSeq" id="WP_214186307.1">
    <property type="nucleotide sequence ID" value="NZ_BSDS01000001.1"/>
</dbReference>
<sequence length="258" mass="27902">MFGRIHRGLIACMVVVIALVVAVPTARSQEVRIAGGGVPVNDILKPLAEPFKQATGTTLVVISEKSAEALLQKLMNKSADAVATSLPSEEFLGGAKAIVKLGKDSLRTTVIAQTPVSVVVGRDNPVSKLSRDQLKGVFAGTIRNWKELGGEDKPIRIIRPWGYPIMSAFRHQVMDAEQYASTMTRSRSWEDARKAVGDAADAITILPATLADQSVKKLETPEILQSDTILTVGDPSPLVQKFIDFARGEGRKRIILNH</sequence>